<dbReference type="SUPFAM" id="SSF57850">
    <property type="entry name" value="RING/U-box"/>
    <property type="match status" value="1"/>
</dbReference>
<dbReference type="InterPro" id="IPR011016">
    <property type="entry name" value="Znf_RING-CH"/>
</dbReference>
<feature type="compositionally biased region" description="Low complexity" evidence="4">
    <location>
        <begin position="462"/>
        <end position="479"/>
    </location>
</feature>
<dbReference type="Pfam" id="PF12906">
    <property type="entry name" value="RINGv"/>
    <property type="match status" value="1"/>
</dbReference>
<feature type="transmembrane region" description="Helical" evidence="5">
    <location>
        <begin position="337"/>
        <end position="356"/>
    </location>
</feature>
<dbReference type="KEGG" id="tua:125535219"/>
<feature type="compositionally biased region" description="Polar residues" evidence="4">
    <location>
        <begin position="1"/>
        <end position="21"/>
    </location>
</feature>
<feature type="region of interest" description="Disordered" evidence="4">
    <location>
        <begin position="151"/>
        <end position="172"/>
    </location>
</feature>
<evidence type="ECO:0000313" key="7">
    <source>
        <dbReference type="EnsemblPlants" id="TuG1812G0200000456.01.T01"/>
    </source>
</evidence>
<feature type="transmembrane region" description="Helical" evidence="5">
    <location>
        <begin position="417"/>
        <end position="440"/>
    </location>
</feature>
<dbReference type="EnsemblPlants" id="TuG1812G0200000456.01.T01">
    <property type="protein sequence ID" value="TuG1812G0200000456.01.T01"/>
    <property type="gene ID" value="TuG1812G0200000456.01"/>
</dbReference>
<keyword evidence="8" id="KW-1185">Reference proteome</keyword>
<feature type="compositionally biased region" description="Low complexity" evidence="4">
    <location>
        <begin position="50"/>
        <end position="87"/>
    </location>
</feature>
<dbReference type="CDD" id="cd16495">
    <property type="entry name" value="RING_CH-C4HC3_MARCH"/>
    <property type="match status" value="1"/>
</dbReference>
<reference evidence="7" key="3">
    <citation type="submission" date="2022-06" db="UniProtKB">
        <authorList>
            <consortium name="EnsemblPlants"/>
        </authorList>
    </citation>
    <scope>IDENTIFICATION</scope>
</reference>
<proteinExistence type="predicted"/>
<feature type="transmembrane region" description="Helical" evidence="5">
    <location>
        <begin position="392"/>
        <end position="411"/>
    </location>
</feature>
<sequence>MDSPPMEQQSRSSGSGSTITNPMHGVGVGGGPAPEDQQPKRPPHLSIDIPAATSAPLTPTAAAAESDAVAATPGSTASRAPGSASGSGKNGAPAKSPAPQRTPSFMLRQTVRSLLPGGGSFKSSVRGYEASLSRLFSGRIARTASLPAVDHAADKTPPSVPAATDKTGMHRSQSLPMNMKKFSSAKSIKRMNSLGGVYRVVPSTPRAPAAAAAATSNAAPDIVPTEPGAGEGEDDHGEDIAEEEAVCRICMVELSEGGGAMKLECSCRGELALAHTDCALKWFGIKGTRTCEVCKEEVQNLPVTLLRVQSTRGGDATRAGAGANGPRYVRYRLWHGTPILVVISILAYFCFLEQLLVAHNGFAALAISLPFSCILGLFSSLTTTSMVARRYVWIYAAIQFLFVVFFTHLFYRYLHLQAVISIILATFAGFGVGMIGNSIIIEVLRWRTMAPAHQRHARRPPRVAQQQQPAPASSQPSAAEEGQRSATVDVENPAIPQA</sequence>
<feature type="region of interest" description="Disordered" evidence="4">
    <location>
        <begin position="455"/>
        <end position="498"/>
    </location>
</feature>
<feature type="compositionally biased region" description="Low complexity" evidence="4">
    <location>
        <begin position="209"/>
        <end position="220"/>
    </location>
</feature>
<evidence type="ECO:0000256" key="3">
    <source>
        <dbReference type="ARBA" id="ARBA00022833"/>
    </source>
</evidence>
<dbReference type="GO" id="GO:0008270">
    <property type="term" value="F:zinc ion binding"/>
    <property type="evidence" value="ECO:0007669"/>
    <property type="project" value="UniProtKB-KW"/>
</dbReference>
<keyword evidence="5" id="KW-0472">Membrane</keyword>
<dbReference type="InterPro" id="IPR013083">
    <property type="entry name" value="Znf_RING/FYVE/PHD"/>
</dbReference>
<keyword evidence="2" id="KW-0863">Zinc-finger</keyword>
<evidence type="ECO:0000256" key="2">
    <source>
        <dbReference type="ARBA" id="ARBA00022771"/>
    </source>
</evidence>
<evidence type="ECO:0000256" key="4">
    <source>
        <dbReference type="SAM" id="MobiDB-lite"/>
    </source>
</evidence>
<evidence type="ECO:0000259" key="6">
    <source>
        <dbReference type="PROSITE" id="PS51292"/>
    </source>
</evidence>
<dbReference type="Proteomes" id="UP000015106">
    <property type="component" value="Chromosome 2"/>
</dbReference>
<dbReference type="Gramene" id="TuG1812G0200000456.01.T01">
    <property type="protein sequence ID" value="TuG1812G0200000456.01.T01"/>
    <property type="gene ID" value="TuG1812G0200000456.01"/>
</dbReference>
<evidence type="ECO:0000256" key="5">
    <source>
        <dbReference type="SAM" id="Phobius"/>
    </source>
</evidence>
<feature type="region of interest" description="Disordered" evidence="4">
    <location>
        <begin position="209"/>
        <end position="237"/>
    </location>
</feature>
<dbReference type="RefSeq" id="XP_048554222.1">
    <property type="nucleotide sequence ID" value="XM_048698265.1"/>
</dbReference>
<keyword evidence="3" id="KW-0862">Zinc</keyword>
<protein>
    <recommendedName>
        <fullName evidence="6">RING-CH-type domain-containing protein</fullName>
    </recommendedName>
</protein>
<gene>
    <name evidence="7" type="primary">LOC125535219</name>
</gene>
<dbReference type="GeneID" id="125535219"/>
<feature type="transmembrane region" description="Helical" evidence="5">
    <location>
        <begin position="362"/>
        <end position="380"/>
    </location>
</feature>
<organism evidence="7 8">
    <name type="scientific">Triticum urartu</name>
    <name type="common">Red wild einkorn</name>
    <name type="synonym">Crithodium urartu</name>
    <dbReference type="NCBI Taxonomy" id="4572"/>
    <lineage>
        <taxon>Eukaryota</taxon>
        <taxon>Viridiplantae</taxon>
        <taxon>Streptophyta</taxon>
        <taxon>Embryophyta</taxon>
        <taxon>Tracheophyta</taxon>
        <taxon>Spermatophyta</taxon>
        <taxon>Magnoliopsida</taxon>
        <taxon>Liliopsida</taxon>
        <taxon>Poales</taxon>
        <taxon>Poaceae</taxon>
        <taxon>BOP clade</taxon>
        <taxon>Pooideae</taxon>
        <taxon>Triticodae</taxon>
        <taxon>Triticeae</taxon>
        <taxon>Triticinae</taxon>
        <taxon>Triticum</taxon>
    </lineage>
</organism>
<dbReference type="PANTHER" id="PTHR46158">
    <property type="entry name" value="OS02G0165000 PROTEIN"/>
    <property type="match status" value="1"/>
</dbReference>
<keyword evidence="1" id="KW-0479">Metal-binding</keyword>
<feature type="domain" description="RING-CH-type" evidence="6">
    <location>
        <begin position="239"/>
        <end position="301"/>
    </location>
</feature>
<keyword evidence="5" id="KW-1133">Transmembrane helix</keyword>
<evidence type="ECO:0000256" key="1">
    <source>
        <dbReference type="ARBA" id="ARBA00022723"/>
    </source>
</evidence>
<evidence type="ECO:0000313" key="8">
    <source>
        <dbReference type="Proteomes" id="UP000015106"/>
    </source>
</evidence>
<reference evidence="7" key="2">
    <citation type="submission" date="2018-03" db="EMBL/GenBank/DDBJ databases">
        <title>The Triticum urartu genome reveals the dynamic nature of wheat genome evolution.</title>
        <authorList>
            <person name="Ling H."/>
            <person name="Ma B."/>
            <person name="Shi X."/>
            <person name="Liu H."/>
            <person name="Dong L."/>
            <person name="Sun H."/>
            <person name="Cao Y."/>
            <person name="Gao Q."/>
            <person name="Zheng S."/>
            <person name="Li Y."/>
            <person name="Yu Y."/>
            <person name="Du H."/>
            <person name="Qi M."/>
            <person name="Li Y."/>
            <person name="Yu H."/>
            <person name="Cui Y."/>
            <person name="Wang N."/>
            <person name="Chen C."/>
            <person name="Wu H."/>
            <person name="Zhao Y."/>
            <person name="Zhang J."/>
            <person name="Li Y."/>
            <person name="Zhou W."/>
            <person name="Zhang B."/>
            <person name="Hu W."/>
            <person name="Eijk M."/>
            <person name="Tang J."/>
            <person name="Witsenboer H."/>
            <person name="Zhao S."/>
            <person name="Li Z."/>
            <person name="Zhang A."/>
            <person name="Wang D."/>
            <person name="Liang C."/>
        </authorList>
    </citation>
    <scope>NUCLEOTIDE SEQUENCE [LARGE SCALE GENOMIC DNA]</scope>
    <source>
        <strain evidence="7">cv. G1812</strain>
    </source>
</reference>
<dbReference type="Gene3D" id="3.30.40.10">
    <property type="entry name" value="Zinc/RING finger domain, C3HC4 (zinc finger)"/>
    <property type="match status" value="1"/>
</dbReference>
<keyword evidence="5" id="KW-0812">Transmembrane</keyword>
<dbReference type="PANTHER" id="PTHR46158:SF1">
    <property type="entry name" value="RING_U-BOX SUPERFAMILY PROTEIN"/>
    <property type="match status" value="1"/>
</dbReference>
<dbReference type="SMART" id="SM00744">
    <property type="entry name" value="RINGv"/>
    <property type="match status" value="1"/>
</dbReference>
<dbReference type="AlphaFoldDB" id="A0A8R7P9D6"/>
<dbReference type="PROSITE" id="PS51292">
    <property type="entry name" value="ZF_RING_CH"/>
    <property type="match status" value="1"/>
</dbReference>
<feature type="region of interest" description="Disordered" evidence="4">
    <location>
        <begin position="1"/>
        <end position="104"/>
    </location>
</feature>
<reference evidence="8" key="1">
    <citation type="journal article" date="2013" name="Nature">
        <title>Draft genome of the wheat A-genome progenitor Triticum urartu.</title>
        <authorList>
            <person name="Ling H.Q."/>
            <person name="Zhao S."/>
            <person name="Liu D."/>
            <person name="Wang J."/>
            <person name="Sun H."/>
            <person name="Zhang C."/>
            <person name="Fan H."/>
            <person name="Li D."/>
            <person name="Dong L."/>
            <person name="Tao Y."/>
            <person name="Gao C."/>
            <person name="Wu H."/>
            <person name="Li Y."/>
            <person name="Cui Y."/>
            <person name="Guo X."/>
            <person name="Zheng S."/>
            <person name="Wang B."/>
            <person name="Yu K."/>
            <person name="Liang Q."/>
            <person name="Yang W."/>
            <person name="Lou X."/>
            <person name="Chen J."/>
            <person name="Feng M."/>
            <person name="Jian J."/>
            <person name="Zhang X."/>
            <person name="Luo G."/>
            <person name="Jiang Y."/>
            <person name="Liu J."/>
            <person name="Wang Z."/>
            <person name="Sha Y."/>
            <person name="Zhang B."/>
            <person name="Wu H."/>
            <person name="Tang D."/>
            <person name="Shen Q."/>
            <person name="Xue P."/>
            <person name="Zou S."/>
            <person name="Wang X."/>
            <person name="Liu X."/>
            <person name="Wang F."/>
            <person name="Yang Y."/>
            <person name="An X."/>
            <person name="Dong Z."/>
            <person name="Zhang K."/>
            <person name="Zhang X."/>
            <person name="Luo M.C."/>
            <person name="Dvorak J."/>
            <person name="Tong Y."/>
            <person name="Wang J."/>
            <person name="Yang H."/>
            <person name="Li Z."/>
            <person name="Wang D."/>
            <person name="Zhang A."/>
            <person name="Wang J."/>
        </authorList>
    </citation>
    <scope>NUCLEOTIDE SEQUENCE</scope>
    <source>
        <strain evidence="8">cv. G1812</strain>
    </source>
</reference>
<name>A0A8R7P9D6_TRIUA</name>
<dbReference type="OrthoDB" id="435038at2759"/>
<accession>A0A8R7P9D6</accession>